<name>A0A1X7IBE1_9BACT</name>
<dbReference type="EMBL" id="FXBB01000001">
    <property type="protein sequence ID" value="SMG11937.1"/>
    <property type="molecule type" value="Genomic_DNA"/>
</dbReference>
<gene>
    <name evidence="1" type="ORF">SAMN06275492_101306</name>
</gene>
<keyword evidence="2" id="KW-1185">Reference proteome</keyword>
<evidence type="ECO:0000313" key="2">
    <source>
        <dbReference type="Proteomes" id="UP000193355"/>
    </source>
</evidence>
<organism evidence="1 2">
    <name type="scientific">Dethiosulfovibrio salsuginis</name>
    <dbReference type="NCBI Taxonomy" id="561720"/>
    <lineage>
        <taxon>Bacteria</taxon>
        <taxon>Thermotogati</taxon>
        <taxon>Synergistota</taxon>
        <taxon>Synergistia</taxon>
        <taxon>Synergistales</taxon>
        <taxon>Dethiosulfovibrionaceae</taxon>
        <taxon>Dethiosulfovibrio</taxon>
    </lineage>
</organism>
<sequence>MPSKKFFDSEFVKQIGKQMMKKDPVVLSLSINRTDQQIKDDFRRASLSLRSADGEFLSLPGSTE</sequence>
<reference evidence="2" key="1">
    <citation type="submission" date="2017-04" db="EMBL/GenBank/DDBJ databases">
        <authorList>
            <person name="Varghese N."/>
            <person name="Submissions S."/>
        </authorList>
    </citation>
    <scope>NUCLEOTIDE SEQUENCE [LARGE SCALE GENOMIC DNA]</scope>
    <source>
        <strain evidence="2">USBA 82</strain>
    </source>
</reference>
<accession>A0A1X7IBE1</accession>
<dbReference type="STRING" id="561720.SAMN06275492_101306"/>
<dbReference type="Proteomes" id="UP000193355">
    <property type="component" value="Unassembled WGS sequence"/>
</dbReference>
<evidence type="ECO:0000313" key="1">
    <source>
        <dbReference type="EMBL" id="SMG11937.1"/>
    </source>
</evidence>
<protein>
    <submittedName>
        <fullName evidence="1">Uncharacterized protein</fullName>
    </submittedName>
</protein>
<dbReference type="RefSeq" id="WP_085543579.1">
    <property type="nucleotide sequence ID" value="NZ_FXBB01000001.1"/>
</dbReference>
<dbReference type="AlphaFoldDB" id="A0A1X7IBE1"/>
<proteinExistence type="predicted"/>